<gene>
    <name evidence="2" type="ORF">LEL_07130</name>
</gene>
<accession>A0A162JXW5</accession>
<dbReference type="InterPro" id="IPR011990">
    <property type="entry name" value="TPR-like_helical_dom_sf"/>
</dbReference>
<dbReference type="Pfam" id="PF25000">
    <property type="entry name" value="DUF7779"/>
    <property type="match status" value="1"/>
</dbReference>
<dbReference type="SUPFAM" id="SSF52540">
    <property type="entry name" value="P-loop containing nucleoside triphosphate hydrolases"/>
    <property type="match status" value="1"/>
</dbReference>
<dbReference type="Gene3D" id="1.25.40.10">
    <property type="entry name" value="Tetratricopeptide repeat domain"/>
    <property type="match status" value="2"/>
</dbReference>
<dbReference type="SMART" id="SM00028">
    <property type="entry name" value="TPR"/>
    <property type="match status" value="5"/>
</dbReference>
<proteinExistence type="predicted"/>
<evidence type="ECO:0000313" key="2">
    <source>
        <dbReference type="EMBL" id="OAA75142.1"/>
    </source>
</evidence>
<dbReference type="Pfam" id="PF13424">
    <property type="entry name" value="TPR_12"/>
    <property type="match status" value="1"/>
</dbReference>
<dbReference type="AlphaFoldDB" id="A0A162JXW5"/>
<reference evidence="2 3" key="1">
    <citation type="journal article" date="2016" name="Genome Biol. Evol.">
        <title>Divergent and convergent evolution of fungal pathogenicity.</title>
        <authorList>
            <person name="Shang Y."/>
            <person name="Xiao G."/>
            <person name="Zheng P."/>
            <person name="Cen K."/>
            <person name="Zhan S."/>
            <person name="Wang C."/>
        </authorList>
    </citation>
    <scope>NUCLEOTIDE SEQUENCE [LARGE SCALE GENOMIC DNA]</scope>
    <source>
        <strain evidence="2 3">RCEF 1005</strain>
    </source>
</reference>
<dbReference type="OrthoDB" id="4870836at2759"/>
<dbReference type="PANTHER" id="PTHR35205:SF1">
    <property type="entry name" value="ZU5 DOMAIN-CONTAINING PROTEIN"/>
    <property type="match status" value="1"/>
</dbReference>
<feature type="domain" description="DUF7779" evidence="1">
    <location>
        <begin position="304"/>
        <end position="391"/>
    </location>
</feature>
<dbReference type="GO" id="GO:0043531">
    <property type="term" value="F:ADP binding"/>
    <property type="evidence" value="ECO:0007669"/>
    <property type="project" value="InterPro"/>
</dbReference>
<dbReference type="PANTHER" id="PTHR35205">
    <property type="entry name" value="NB-ARC AND TPR DOMAIN PROTEIN"/>
    <property type="match status" value="1"/>
</dbReference>
<dbReference type="InterPro" id="IPR027417">
    <property type="entry name" value="P-loop_NTPase"/>
</dbReference>
<protein>
    <submittedName>
        <fullName evidence="2">Tetratricopeptide-like helical</fullName>
    </submittedName>
</protein>
<dbReference type="Pfam" id="PF13181">
    <property type="entry name" value="TPR_8"/>
    <property type="match status" value="1"/>
</dbReference>
<dbReference type="Gene3D" id="3.40.50.300">
    <property type="entry name" value="P-loop containing nucleotide triphosphate hydrolases"/>
    <property type="match status" value="1"/>
</dbReference>
<dbReference type="SUPFAM" id="SSF48452">
    <property type="entry name" value="TPR-like"/>
    <property type="match status" value="2"/>
</dbReference>
<dbReference type="InterPro" id="IPR056681">
    <property type="entry name" value="DUF7779"/>
</dbReference>
<dbReference type="Proteomes" id="UP000076881">
    <property type="component" value="Unassembled WGS sequence"/>
</dbReference>
<comment type="caution">
    <text evidence="2">The sequence shown here is derived from an EMBL/GenBank/DDBJ whole genome shotgun (WGS) entry which is preliminary data.</text>
</comment>
<evidence type="ECO:0000259" key="1">
    <source>
        <dbReference type="Pfam" id="PF25000"/>
    </source>
</evidence>
<organism evidence="2 3">
    <name type="scientific">Akanthomyces lecanii RCEF 1005</name>
    <dbReference type="NCBI Taxonomy" id="1081108"/>
    <lineage>
        <taxon>Eukaryota</taxon>
        <taxon>Fungi</taxon>
        <taxon>Dikarya</taxon>
        <taxon>Ascomycota</taxon>
        <taxon>Pezizomycotina</taxon>
        <taxon>Sordariomycetes</taxon>
        <taxon>Hypocreomycetidae</taxon>
        <taxon>Hypocreales</taxon>
        <taxon>Cordycipitaceae</taxon>
        <taxon>Akanthomyces</taxon>
        <taxon>Cordyceps confragosa</taxon>
    </lineage>
</organism>
<evidence type="ECO:0000313" key="3">
    <source>
        <dbReference type="Proteomes" id="UP000076881"/>
    </source>
</evidence>
<sequence>MTVSDSQKGRLSTLADFAVVKRDPLLPCHIIPSQENRDFQGRDEVLARIDNCLSPVDEKGDPRKDLRTFAVCGPGGIGKTEVANEFALTHMDTYEVILWVHAEEATSLADEFSQIAETLGLVLGGTADATDLIVTRELVKGWLANPVRNYSRADNSVDEVPWLLVFDNLDNPDLLAEYWPSIGSCGAVLVTSRDGLAKTPFYQIEQGVDLPPLDNDMSAELLLKLTWREALEEERQLSISVADKLGGLPLAIRQMAGVMVRQSLSFADFLRRYDEAETHDALFQMSLEPRHKRTSYKHTIASVWGLDSLEYSSGLLDVIAFMDAKGIPEVYLQQAAGVITLPGYPKTVSEYQEARSELLRSSLVSHDRTESKLTVHRLIQDCVKAKMNTRKKEEVMRHVVELLWLAWSAAAPPGMRHAIARWKDCEVMSPHILRLKDHSEQSQHIFSFEMKDNLAFGKLVNELGWYFQERGHTDEALQCYQVAQTIAEAIDSQQPESVIRQANELRAEIHNTIAGAATENNDADSAMHHFVIYNKMLRDLRRDMPPVLDSGLASSYFNVGLSCVMQGDYDAAIIWLNDALKEAEHLQEPSKIKLARSLALINLGLTFWLSHKYDQSFEILCQAKQEREEVLGTNDRQSMVTGRILHSLGNVTFSQGLLDTSFEFHQQALLHFKETVGNNHHRTGNSCFKVAEHYLRLGRLVEAIDLLDQAIKIFSRKPCYNGENGRATLLKCMVLRKDGKPDKAEEADECLRNAQLLYTKCGSTVPPEHGLQLEDFDRHVHVWGR</sequence>
<keyword evidence="3" id="KW-1185">Reference proteome</keyword>
<dbReference type="EMBL" id="AZHF01000005">
    <property type="protein sequence ID" value="OAA75142.1"/>
    <property type="molecule type" value="Genomic_DNA"/>
</dbReference>
<name>A0A162JXW5_CORDF</name>
<dbReference type="STRING" id="1081108.A0A162JXW5"/>
<dbReference type="InterPro" id="IPR019734">
    <property type="entry name" value="TPR_rpt"/>
</dbReference>